<dbReference type="PANTHER" id="PTHR46401">
    <property type="entry name" value="GLYCOSYLTRANSFERASE WBBK-RELATED"/>
    <property type="match status" value="1"/>
</dbReference>
<dbReference type="Gene3D" id="3.40.50.2000">
    <property type="entry name" value="Glycogen Phosphorylase B"/>
    <property type="match status" value="2"/>
</dbReference>
<dbReference type="SUPFAM" id="SSF53756">
    <property type="entry name" value="UDP-Glycosyltransferase/glycogen phosphorylase"/>
    <property type="match status" value="1"/>
</dbReference>
<name>A0ABV8PKX9_9FLAO</name>
<dbReference type="Proteomes" id="UP001595841">
    <property type="component" value="Unassembled WGS sequence"/>
</dbReference>
<dbReference type="RefSeq" id="WP_379764299.1">
    <property type="nucleotide sequence ID" value="NZ_JBHSCL010000004.1"/>
</dbReference>
<dbReference type="EMBL" id="JBHSCL010000004">
    <property type="protein sequence ID" value="MFC4220592.1"/>
    <property type="molecule type" value="Genomic_DNA"/>
</dbReference>
<sequence length="411" mass="45963">MKLAIVTAYPPSKVTLTEYGYHLVKHFRLQEEVSEIVLLTDHTEAPKDLSFEEEGCPITVKECWNFNDLKNMYRVAKAIRKEKPDAVLFNLQFLKFGDKKVPAALGLLLPFVCKMMRIPTISLLHNILEQVDLENAGITQNGFLQKIYNFIGTTLTRFVLASDVLAVTISKYKTILENKYKVNNVALVPHGAFETPPAPNYDLPKGPMQVMAFGKFGTYKKVEPMIEAVELLRTKSDLDIEIVIAGTDSPNTPGYLENVQQTYSHVKNLRFTGYVAEEDVPRIFGDSAVVVFPYTSTTGSSGVLHQAGSYGKAVVLPDLGDLGILVREEGYRGEFFEPENVESLSDALESILKNESYRTYLGKENYKAACSLPMSKITEMYLDHFKVIQAKKGLLPTPAQELQEINETSIA</sequence>
<gene>
    <name evidence="2" type="ORF">ACFOWS_10625</name>
</gene>
<dbReference type="PANTHER" id="PTHR46401:SF8">
    <property type="entry name" value="BLL6006 PROTEIN"/>
    <property type="match status" value="1"/>
</dbReference>
<reference evidence="3" key="1">
    <citation type="journal article" date="2019" name="Int. J. Syst. Evol. Microbiol.">
        <title>The Global Catalogue of Microorganisms (GCM) 10K type strain sequencing project: providing services to taxonomists for standard genome sequencing and annotation.</title>
        <authorList>
            <consortium name="The Broad Institute Genomics Platform"/>
            <consortium name="The Broad Institute Genome Sequencing Center for Infectious Disease"/>
            <person name="Wu L."/>
            <person name="Ma J."/>
        </authorList>
    </citation>
    <scope>NUCLEOTIDE SEQUENCE [LARGE SCALE GENOMIC DNA]</scope>
    <source>
        <strain evidence="3">CGMCC 1.15774</strain>
    </source>
</reference>
<proteinExistence type="predicted"/>
<keyword evidence="3" id="KW-1185">Reference proteome</keyword>
<protein>
    <submittedName>
        <fullName evidence="2">Glycosyltransferase</fullName>
        <ecNumber evidence="2">2.4.-.-</ecNumber>
    </submittedName>
</protein>
<dbReference type="InterPro" id="IPR001296">
    <property type="entry name" value="Glyco_trans_1"/>
</dbReference>
<dbReference type="EC" id="2.4.-.-" evidence="2"/>
<evidence type="ECO:0000313" key="3">
    <source>
        <dbReference type="Proteomes" id="UP001595841"/>
    </source>
</evidence>
<dbReference type="Pfam" id="PF00534">
    <property type="entry name" value="Glycos_transf_1"/>
    <property type="match status" value="1"/>
</dbReference>
<feature type="domain" description="Glycosyl transferase family 1" evidence="1">
    <location>
        <begin position="203"/>
        <end position="367"/>
    </location>
</feature>
<accession>A0ABV8PKX9</accession>
<keyword evidence="2" id="KW-0328">Glycosyltransferase</keyword>
<keyword evidence="2" id="KW-0808">Transferase</keyword>
<organism evidence="2 3">
    <name type="scientific">Flagellimonas marina</name>
    <dbReference type="NCBI Taxonomy" id="1775168"/>
    <lineage>
        <taxon>Bacteria</taxon>
        <taxon>Pseudomonadati</taxon>
        <taxon>Bacteroidota</taxon>
        <taxon>Flavobacteriia</taxon>
        <taxon>Flavobacteriales</taxon>
        <taxon>Flavobacteriaceae</taxon>
        <taxon>Flagellimonas</taxon>
    </lineage>
</organism>
<evidence type="ECO:0000259" key="1">
    <source>
        <dbReference type="Pfam" id="PF00534"/>
    </source>
</evidence>
<dbReference type="GO" id="GO:0016757">
    <property type="term" value="F:glycosyltransferase activity"/>
    <property type="evidence" value="ECO:0007669"/>
    <property type="project" value="UniProtKB-KW"/>
</dbReference>
<comment type="caution">
    <text evidence="2">The sequence shown here is derived from an EMBL/GenBank/DDBJ whole genome shotgun (WGS) entry which is preliminary data.</text>
</comment>
<evidence type="ECO:0000313" key="2">
    <source>
        <dbReference type="EMBL" id="MFC4220592.1"/>
    </source>
</evidence>